<comment type="caution">
    <text evidence="3">The sequence shown here is derived from an EMBL/GenBank/DDBJ whole genome shotgun (WGS) entry which is preliminary data.</text>
</comment>
<keyword evidence="1" id="KW-0472">Membrane</keyword>
<evidence type="ECO:0000256" key="1">
    <source>
        <dbReference type="SAM" id="Phobius"/>
    </source>
</evidence>
<dbReference type="AlphaFoldDB" id="A0A1B7L484"/>
<organism evidence="3 4">
    <name type="scientific">Mangrovibacter phragmitis</name>
    <dbReference type="NCBI Taxonomy" id="1691903"/>
    <lineage>
        <taxon>Bacteria</taxon>
        <taxon>Pseudomonadati</taxon>
        <taxon>Pseudomonadota</taxon>
        <taxon>Gammaproteobacteria</taxon>
        <taxon>Enterobacterales</taxon>
        <taxon>Enterobacteriaceae</taxon>
        <taxon>Mangrovibacter</taxon>
    </lineage>
</organism>
<reference evidence="4" key="1">
    <citation type="submission" date="2016-05" db="EMBL/GenBank/DDBJ databases">
        <authorList>
            <person name="Behera P."/>
            <person name="Vaishampayan P."/>
            <person name="Singh N."/>
            <person name="Raina V."/>
            <person name="Suar M."/>
            <person name="Pattnaik A."/>
            <person name="Rastogi G."/>
        </authorList>
    </citation>
    <scope>NUCLEOTIDE SEQUENCE [LARGE SCALE GENOMIC DNA]</scope>
    <source>
        <strain evidence="4">MP23</strain>
    </source>
</reference>
<name>A0A1B7L484_9ENTR</name>
<evidence type="ECO:0000259" key="2">
    <source>
        <dbReference type="Pfam" id="PF20455"/>
    </source>
</evidence>
<keyword evidence="1" id="KW-0812">Transmembrane</keyword>
<gene>
    <name evidence="3" type="ORF">A9B99_07445</name>
</gene>
<dbReference type="InterPro" id="IPR046554">
    <property type="entry name" value="DUF6708"/>
</dbReference>
<sequence>MINPFERVSADPSLRFYTSFSKLSDDSVLKVYSQTQSNPDVRGVSGFDSVVRLNSTYLEVVDRGYNWRGVMTLGGGVIFSTAFIMCFLIPIYEMIWLEEVELIGILIMAVVWLIFVLPISFFSYKAFISEIFFSTYYPIRFNRKTGMVYIWQTGGNVQTVPWCDMRFVLYGEKGQCSKDWSLIGCLTEKDGNTITQIIPLSVELNWGKEFIDAYWEFIRCYMEEGDEYLPDLADTIPWCPPVDQQKEGWLFGLLYISTQVSRMGWSVHIPLIPLFLAVSLVRWLVMLTSKIPCWPADIMAACQVAEDDPVSKGPENNPPQLWRPMLAMQGKKRHARTFAKETSAMDRIIARLKNQYGLQERND</sequence>
<keyword evidence="4" id="KW-1185">Reference proteome</keyword>
<proteinExistence type="predicted"/>
<dbReference type="STRING" id="1691903.A9B99_07445"/>
<dbReference type="Proteomes" id="UP000078225">
    <property type="component" value="Unassembled WGS sequence"/>
</dbReference>
<evidence type="ECO:0000313" key="3">
    <source>
        <dbReference type="EMBL" id="OAT77133.1"/>
    </source>
</evidence>
<dbReference type="RefSeq" id="WP_064597771.1">
    <property type="nucleotide sequence ID" value="NZ_LYRP01000012.1"/>
</dbReference>
<dbReference type="Pfam" id="PF20455">
    <property type="entry name" value="DUF6708"/>
    <property type="match status" value="1"/>
</dbReference>
<feature type="transmembrane region" description="Helical" evidence="1">
    <location>
        <begin position="265"/>
        <end position="285"/>
    </location>
</feature>
<accession>A0A1B7L484</accession>
<feature type="transmembrane region" description="Helical" evidence="1">
    <location>
        <begin position="102"/>
        <end position="124"/>
    </location>
</feature>
<feature type="transmembrane region" description="Helical" evidence="1">
    <location>
        <begin position="73"/>
        <end position="96"/>
    </location>
</feature>
<protein>
    <recommendedName>
        <fullName evidence="2">DUF6708 domain-containing protein</fullName>
    </recommendedName>
</protein>
<dbReference type="OrthoDB" id="6050524at2"/>
<dbReference type="EMBL" id="LYRP01000012">
    <property type="protein sequence ID" value="OAT77133.1"/>
    <property type="molecule type" value="Genomic_DNA"/>
</dbReference>
<feature type="domain" description="DUF6708" evidence="2">
    <location>
        <begin position="121"/>
        <end position="304"/>
    </location>
</feature>
<evidence type="ECO:0000313" key="4">
    <source>
        <dbReference type="Proteomes" id="UP000078225"/>
    </source>
</evidence>
<keyword evidence="1" id="KW-1133">Transmembrane helix</keyword>